<dbReference type="Gene3D" id="1.10.620.20">
    <property type="entry name" value="Ribonucleotide Reductase, subunit A"/>
    <property type="match status" value="1"/>
</dbReference>
<dbReference type="EMBL" id="QZFU01000041">
    <property type="protein sequence ID" value="RJO69900.1"/>
    <property type="molecule type" value="Genomic_DNA"/>
</dbReference>
<reference evidence="1 2" key="1">
    <citation type="submission" date="2018-09" db="EMBL/GenBank/DDBJ databases">
        <title>YIM PH21274 draft genome.</title>
        <authorList>
            <person name="Miao C."/>
        </authorList>
    </citation>
    <scope>NUCLEOTIDE SEQUENCE [LARGE SCALE GENOMIC DNA]</scope>
    <source>
        <strain evidence="1 2">YIM PH 21724</strain>
    </source>
</reference>
<protein>
    <submittedName>
        <fullName evidence="1">Diiron oxygenase</fullName>
    </submittedName>
</protein>
<dbReference type="Proteomes" id="UP000266677">
    <property type="component" value="Unassembled WGS sequence"/>
</dbReference>
<dbReference type="AlphaFoldDB" id="A0A3A4K629"/>
<accession>A0A3A4K629</accession>
<evidence type="ECO:0000313" key="1">
    <source>
        <dbReference type="EMBL" id="RJO69900.1"/>
    </source>
</evidence>
<evidence type="ECO:0000313" key="2">
    <source>
        <dbReference type="Proteomes" id="UP000266677"/>
    </source>
</evidence>
<proteinExistence type="predicted"/>
<dbReference type="InterPro" id="IPR012348">
    <property type="entry name" value="RNR-like"/>
</dbReference>
<organism evidence="1 2">
    <name type="scientific">Nocardia panacis</name>
    <dbReference type="NCBI Taxonomy" id="2340916"/>
    <lineage>
        <taxon>Bacteria</taxon>
        <taxon>Bacillati</taxon>
        <taxon>Actinomycetota</taxon>
        <taxon>Actinomycetes</taxon>
        <taxon>Mycobacteriales</taxon>
        <taxon>Nocardiaceae</taxon>
        <taxon>Nocardia</taxon>
    </lineage>
</organism>
<sequence>MSAAVTPAVDPDVAKAEEYAAKLLLLSEGSVNKHFDPFEDIDWENPDFAPDAGEERWVLPESADPLGRHPWYKALPLERKIAIGKYRQANIAKVGLQFESILISGMVVHNFNLPNGSPEFRYCSHEMIEEHNHTLMFQEMVNRIGLDVPGMGPLVSKFKYLGAPVASFMPNLFFMAVLGGEEPIDHIQKQILRSDEDVHPIMRGVMAIHIAEEARHISFAHEYLKQHVPEANQLSKLTLSVAMPLAMWILGRAIATPPKSFFKEFDIPESVRKELFYGSKEAKQTFGDYFGDVRTLAKEIGLMNPISKRVWKLLKIDGATTRYRSEPLRAVQAA</sequence>
<comment type="caution">
    <text evidence="1">The sequence shown here is derived from an EMBL/GenBank/DDBJ whole genome shotgun (WGS) entry which is preliminary data.</text>
</comment>
<keyword evidence="2" id="KW-1185">Reference proteome</keyword>
<dbReference type="Pfam" id="PF11583">
    <property type="entry name" value="AurF"/>
    <property type="match status" value="1"/>
</dbReference>
<name>A0A3A4K629_9NOCA</name>
<gene>
    <name evidence="1" type="ORF">D5S18_28855</name>
</gene>
<dbReference type="InterPro" id="IPR025859">
    <property type="entry name" value="AurF/CmlI"/>
</dbReference>
<dbReference type="GO" id="GO:0016491">
    <property type="term" value="F:oxidoreductase activity"/>
    <property type="evidence" value="ECO:0007669"/>
    <property type="project" value="InterPro"/>
</dbReference>
<dbReference type="OrthoDB" id="5138986at2"/>